<dbReference type="GO" id="GO:0005634">
    <property type="term" value="C:nucleus"/>
    <property type="evidence" value="ECO:0007669"/>
    <property type="project" value="TreeGrafter"/>
</dbReference>
<dbReference type="Pfam" id="PF02902">
    <property type="entry name" value="Peptidase_C48"/>
    <property type="match status" value="1"/>
</dbReference>
<keyword evidence="1" id="KW-0645">Protease</keyword>
<dbReference type="Proteomes" id="UP000729402">
    <property type="component" value="Unassembled WGS sequence"/>
</dbReference>
<evidence type="ECO:0000256" key="3">
    <source>
        <dbReference type="ARBA" id="ARBA00022807"/>
    </source>
</evidence>
<accession>A0A8J5WNQ8</accession>
<reference evidence="6" key="2">
    <citation type="submission" date="2021-02" db="EMBL/GenBank/DDBJ databases">
        <authorList>
            <person name="Kimball J.A."/>
            <person name="Haas M.W."/>
            <person name="Macchietto M."/>
            <person name="Kono T."/>
            <person name="Duquette J."/>
            <person name="Shao M."/>
        </authorList>
    </citation>
    <scope>NUCLEOTIDE SEQUENCE</scope>
    <source>
        <tissue evidence="6">Fresh leaf tissue</tissue>
    </source>
</reference>
<proteinExistence type="predicted"/>
<keyword evidence="7" id="KW-1185">Reference proteome</keyword>
<dbReference type="PANTHER" id="PTHR12606:SF1">
    <property type="entry name" value="UBIQUITIN-LIKE-SPECIFIC PROTEASE 1A"/>
    <property type="match status" value="1"/>
</dbReference>
<dbReference type="EMBL" id="JAAALK010000080">
    <property type="protein sequence ID" value="KAG8091944.1"/>
    <property type="molecule type" value="Genomic_DNA"/>
</dbReference>
<gene>
    <name evidence="6" type="ORF">GUJ93_ZPchr0012g21636</name>
</gene>
<name>A0A8J5WNQ8_ZIZPA</name>
<dbReference type="OrthoDB" id="678532at2759"/>
<evidence type="ECO:0000256" key="1">
    <source>
        <dbReference type="ARBA" id="ARBA00022670"/>
    </source>
</evidence>
<dbReference type="PANTHER" id="PTHR12606">
    <property type="entry name" value="SENTRIN/SUMO-SPECIFIC PROTEASE"/>
    <property type="match status" value="1"/>
</dbReference>
<feature type="domain" description="Ubiquitin-like protease family profile" evidence="5">
    <location>
        <begin position="192"/>
        <end position="316"/>
    </location>
</feature>
<dbReference type="InterPro" id="IPR003653">
    <property type="entry name" value="Peptidase_C48_C"/>
</dbReference>
<dbReference type="AlphaFoldDB" id="A0A8J5WNQ8"/>
<dbReference type="GO" id="GO:0006508">
    <property type="term" value="P:proteolysis"/>
    <property type="evidence" value="ECO:0007669"/>
    <property type="project" value="UniProtKB-KW"/>
</dbReference>
<sequence>MALSYGSGRRRRVDGDEGQRADHPKNARRWLVATKVSELDGALPTCCGRWTSRRVRCPPPVDGEAGGSGGGGEMLEEATIEYIEAQAGRKDKLLVSSERPHVRVRAGVLRCLTVPLSRDGPERQISGVILDAALELVRLCQAGRRRNGRRVLLEPVEEQDWLEHVSRLPRTTTSGRRLAEQDVAAMSATAAKYLAHDMVFFPVNHQDHFFVSVLDLVVGEYQVLDSANYGHRFGSQFYETAMSKIRDGIGRCMAAAGRPDVAGWALRRVPGLPPQTDDSSCGLFAIKFMELWDGEKLARNFSMDDVHALRTKLAKELIFWELNEMEEVKAKIESIMARKTTSSSSPVQIEATMCNAALMT</sequence>
<reference evidence="6" key="1">
    <citation type="journal article" date="2021" name="bioRxiv">
        <title>Whole Genome Assembly and Annotation of Northern Wild Rice, Zizania palustris L., Supports a Whole Genome Duplication in the Zizania Genus.</title>
        <authorList>
            <person name="Haas M."/>
            <person name="Kono T."/>
            <person name="Macchietto M."/>
            <person name="Millas R."/>
            <person name="McGilp L."/>
            <person name="Shao M."/>
            <person name="Duquette J."/>
            <person name="Hirsch C.N."/>
            <person name="Kimball J."/>
        </authorList>
    </citation>
    <scope>NUCLEOTIDE SEQUENCE</scope>
    <source>
        <tissue evidence="6">Fresh leaf tissue</tissue>
    </source>
</reference>
<feature type="region of interest" description="Disordered" evidence="4">
    <location>
        <begin position="1"/>
        <end position="26"/>
    </location>
</feature>
<organism evidence="6 7">
    <name type="scientific">Zizania palustris</name>
    <name type="common">Northern wild rice</name>
    <dbReference type="NCBI Taxonomy" id="103762"/>
    <lineage>
        <taxon>Eukaryota</taxon>
        <taxon>Viridiplantae</taxon>
        <taxon>Streptophyta</taxon>
        <taxon>Embryophyta</taxon>
        <taxon>Tracheophyta</taxon>
        <taxon>Spermatophyta</taxon>
        <taxon>Magnoliopsida</taxon>
        <taxon>Liliopsida</taxon>
        <taxon>Poales</taxon>
        <taxon>Poaceae</taxon>
        <taxon>BOP clade</taxon>
        <taxon>Oryzoideae</taxon>
        <taxon>Oryzeae</taxon>
        <taxon>Zizaniinae</taxon>
        <taxon>Zizania</taxon>
    </lineage>
</organism>
<dbReference type="GO" id="GO:0016926">
    <property type="term" value="P:protein desumoylation"/>
    <property type="evidence" value="ECO:0007669"/>
    <property type="project" value="TreeGrafter"/>
</dbReference>
<evidence type="ECO:0000256" key="4">
    <source>
        <dbReference type="SAM" id="MobiDB-lite"/>
    </source>
</evidence>
<evidence type="ECO:0000256" key="2">
    <source>
        <dbReference type="ARBA" id="ARBA00022801"/>
    </source>
</evidence>
<evidence type="ECO:0000313" key="6">
    <source>
        <dbReference type="EMBL" id="KAG8091944.1"/>
    </source>
</evidence>
<evidence type="ECO:0000313" key="7">
    <source>
        <dbReference type="Proteomes" id="UP000729402"/>
    </source>
</evidence>
<dbReference type="GO" id="GO:0016929">
    <property type="term" value="F:deSUMOylase activity"/>
    <property type="evidence" value="ECO:0007669"/>
    <property type="project" value="TreeGrafter"/>
</dbReference>
<protein>
    <recommendedName>
        <fullName evidence="5">Ubiquitin-like protease family profile domain-containing protein</fullName>
    </recommendedName>
</protein>
<keyword evidence="2" id="KW-0378">Hydrolase</keyword>
<comment type="caution">
    <text evidence="6">The sequence shown here is derived from an EMBL/GenBank/DDBJ whole genome shotgun (WGS) entry which is preliminary data.</text>
</comment>
<keyword evidence="3" id="KW-0788">Thiol protease</keyword>
<feature type="compositionally biased region" description="Basic and acidic residues" evidence="4">
    <location>
        <begin position="13"/>
        <end position="25"/>
    </location>
</feature>
<evidence type="ECO:0000259" key="5">
    <source>
        <dbReference type="Pfam" id="PF02902"/>
    </source>
</evidence>